<dbReference type="Proteomes" id="UP000058599">
    <property type="component" value="Chromosome"/>
</dbReference>
<evidence type="ECO:0000313" key="2">
    <source>
        <dbReference type="EMBL" id="AMG74611.1"/>
    </source>
</evidence>
<gene>
    <name evidence="2" type="ORF">SGRAN_2245</name>
</gene>
<dbReference type="InterPro" id="IPR041664">
    <property type="entry name" value="AAA_16"/>
</dbReference>
<feature type="domain" description="AAA+ ATPase" evidence="1">
    <location>
        <begin position="220"/>
        <end position="362"/>
    </location>
</feature>
<dbReference type="EMBL" id="CP012199">
    <property type="protein sequence ID" value="AMG74611.1"/>
    <property type="molecule type" value="Genomic_DNA"/>
</dbReference>
<evidence type="ECO:0000313" key="3">
    <source>
        <dbReference type="Proteomes" id="UP000058599"/>
    </source>
</evidence>
<name>A0AA86GM36_9SPHN</name>
<dbReference type="Pfam" id="PF13191">
    <property type="entry name" value="AAA_16"/>
    <property type="match status" value="1"/>
</dbReference>
<reference evidence="2 3" key="1">
    <citation type="journal article" date="2016" name="BMC Genomics">
        <title>Genomic analysis of the nitrate-respiring Sphingopyxis granuli (formerly Sphingomonas macrogoltabida) strain TFA.</title>
        <authorList>
            <person name="Garcia-Romero I."/>
            <person name="Perez-Pulido A.J."/>
            <person name="Gonzalez-Flores Y.E."/>
            <person name="Reyes-Ramirez F."/>
            <person name="Santero E."/>
            <person name="Floriano B."/>
        </authorList>
    </citation>
    <scope>NUCLEOTIDE SEQUENCE [LARGE SCALE GENOMIC DNA]</scope>
    <source>
        <strain evidence="2 3">TFA</strain>
    </source>
</reference>
<dbReference type="Gene3D" id="3.40.50.300">
    <property type="entry name" value="P-loop containing nucleotide triphosphate hydrolases"/>
    <property type="match status" value="1"/>
</dbReference>
<dbReference type="KEGG" id="sgi:SGRAN_2245"/>
<evidence type="ECO:0000259" key="1">
    <source>
        <dbReference type="SMART" id="SM00382"/>
    </source>
</evidence>
<organism evidence="2 3">
    <name type="scientific">Sphingopyxis granuli</name>
    <dbReference type="NCBI Taxonomy" id="267128"/>
    <lineage>
        <taxon>Bacteria</taxon>
        <taxon>Pseudomonadati</taxon>
        <taxon>Pseudomonadota</taxon>
        <taxon>Alphaproteobacteria</taxon>
        <taxon>Sphingomonadales</taxon>
        <taxon>Sphingomonadaceae</taxon>
        <taxon>Sphingopyxis</taxon>
    </lineage>
</organism>
<proteinExistence type="predicted"/>
<sequence>MLTEIIIGAISDAVLGYAGSKGVDLFKSANAKKEISEIGSKSIEAGISMAPALAADLRSESFAQGVFVPVLETLIVNPSKLPDPDGLASEFVAMFVERYAVGESADETLKRIFQTEPTELKNAFAAMLRELRSQFYQSKHWRDVGHFSATEKTLQNTDTIIKILDRQQRASAAAAIDIDDARNDAKAGSDELRCWPRDIMGRELLRPELEHLKNRIASERSGSTLLIGEAGSGKSALLSKLTEELEAGDFIVFGIKADTLPPTVATFDDLVRALGMAGPLADELHALARVQAVVLIIDQLDAVSDVMDRSSDRMRVLLRLIRNVRDRRLPVHVIVSSRPFEASHDARFQQLKAEEIILSLPSVEDVLVFLTLLGIDGAKISAQLKETLRRPFALKLFVDLVSRGVSAEDVANGELLNMWLATADLGNDQSRQAVLRLMEKLANEMLRTETLWRPLDAFVAEHKDALAIAEAAGLVVRSGPKVGFSHQSWLDDFQAKSFKTGTDLAEYAWQNQDSLFVRGTVLRALQRLRQVDESSYERAVTVLLWQAKTRRHLKHLIVDVIATARLPTAQEGAWVEALIQNDPILANRALGKIAEQWPEWRPMLGKCLAGLMTNEEFHWPAIRLLAGEARLDADGIVKLIGEHWDQPEKDGLAFRVIEQSGVISDTVENLVRTILTRTQIDEFAISGFASALRGDGRFREAARVVSLWFNSIEADRRQNPSLHNVQKLADAAPREFAEELLTGFLSCAAKDVQPFREGLKRFPKSHSLPWDWDFDKERDKVLEAFRDAVNGFAQSQPEYARSYLKALAEVEIEQAQEIVAHAYIAGGEALAIDAYDFLMGDERRFHLGDAPVQLEPGMSSIESGLTSQELIEAIAPHLPDHDVEKIRDGIERWNLYGPDFDKGDEPSIRLQRLKWADENRIELLERLPSRFLSPMRRRQVAEWRKSRKRPIARKRGGSMATFVGSPMPHTAMLKARDDDIFKMLDEINDTSEGRSRRRPISMDGGVEELSRAFAEFAKEKPERAIAMARTKFVAGRHENAAAELVHKLSEGGGYPADELLALIHELSNRGFSSRTWKTFASWSLARIAGKLSGLPDVTIVMLEGWLENNPAKIANDIEGRLDRELRNKEMNKREREMSQPFLFHAHRLGEMRIVPQDNFSILDAIFKGLIARNEPDYEQWISILQEQAKKDEDPHIWSFLLCWQSDWLYWADRDCVQTLLRTLWEKDKRIFQSVELVGILWQNRPIFPDDLLIEIITAWFETEDEPFTQAAAEYTQAIALVYPDNVAAQKLSAHLTEEMSWQLTGQLFTTASAWRDGDTVLRPLAHQLLMKFASDAVGDQAHAISSAVDKRDTLPADDLTRELVNAVAENQELLTASLTGRFADGLQSLLLYPGFDELVMHVTERIAELIVDKKGGQHRGFIDKDFVQVSVALQRNDGPLRARAMDVYEKLLDAGAYGAEEAAKDVIRN</sequence>
<dbReference type="InterPro" id="IPR003593">
    <property type="entry name" value="AAA+_ATPase"/>
</dbReference>
<keyword evidence="3" id="KW-1185">Reference proteome</keyword>
<dbReference type="RefSeq" id="WP_082737209.1">
    <property type="nucleotide sequence ID" value="NZ_CP012199.1"/>
</dbReference>
<dbReference type="CDD" id="cd00009">
    <property type="entry name" value="AAA"/>
    <property type="match status" value="1"/>
</dbReference>
<dbReference type="SUPFAM" id="SSF52540">
    <property type="entry name" value="P-loop containing nucleoside triphosphate hydrolases"/>
    <property type="match status" value="1"/>
</dbReference>
<dbReference type="InterPro" id="IPR027417">
    <property type="entry name" value="P-loop_NTPase"/>
</dbReference>
<dbReference type="SMART" id="SM00382">
    <property type="entry name" value="AAA"/>
    <property type="match status" value="1"/>
</dbReference>
<protein>
    <submittedName>
        <fullName evidence="2">ATPase</fullName>
    </submittedName>
</protein>
<accession>A0AA86GM36</accession>